<dbReference type="InterPro" id="IPR000742">
    <property type="entry name" value="EGF"/>
</dbReference>
<evidence type="ECO:0000256" key="4">
    <source>
        <dbReference type="ARBA" id="ARBA00022737"/>
    </source>
</evidence>
<dbReference type="FunFam" id="4.10.1080.10:FF:000001">
    <property type="entry name" value="Thrombospondin 3"/>
    <property type="match status" value="1"/>
</dbReference>
<feature type="compositionally biased region" description="Basic and acidic residues" evidence="11">
    <location>
        <begin position="480"/>
        <end position="497"/>
    </location>
</feature>
<keyword evidence="8" id="KW-0325">Glycoprotein</keyword>
<dbReference type="FunFam" id="4.10.1080.10:FF:000002">
    <property type="entry name" value="Thrombospondin 3"/>
    <property type="match status" value="1"/>
</dbReference>
<dbReference type="Gene3D" id="2.60.120.200">
    <property type="match status" value="1"/>
</dbReference>
<keyword evidence="3 12" id="KW-0732">Signal</keyword>
<keyword evidence="2 9" id="KW-0245">EGF-like domain</keyword>
<evidence type="ECO:0000256" key="2">
    <source>
        <dbReference type="ARBA" id="ARBA00022536"/>
    </source>
</evidence>
<dbReference type="InterPro" id="IPR001881">
    <property type="entry name" value="EGF-like_Ca-bd_dom"/>
</dbReference>
<reference evidence="15" key="2">
    <citation type="submission" date="2022-10" db="EMBL/GenBank/DDBJ databases">
        <authorList>
            <consortium name="ENA_rothamsted_submissions"/>
            <consortium name="culmorum"/>
            <person name="King R."/>
        </authorList>
    </citation>
    <scope>NUCLEOTIDE SEQUENCE</scope>
</reference>
<dbReference type="CDD" id="cd00054">
    <property type="entry name" value="EGF_CA"/>
    <property type="match status" value="2"/>
</dbReference>
<feature type="compositionally biased region" description="Acidic residues" evidence="11">
    <location>
        <begin position="506"/>
        <end position="521"/>
    </location>
</feature>
<evidence type="ECO:0000256" key="1">
    <source>
        <dbReference type="ARBA" id="ARBA00009456"/>
    </source>
</evidence>
<feature type="compositionally biased region" description="Basic and acidic residues" evidence="11">
    <location>
        <begin position="440"/>
        <end position="454"/>
    </location>
</feature>
<evidence type="ECO:0000256" key="7">
    <source>
        <dbReference type="ARBA" id="ARBA00023157"/>
    </source>
</evidence>
<dbReference type="Pfam" id="PF02412">
    <property type="entry name" value="TSP_3"/>
    <property type="match status" value="7"/>
</dbReference>
<evidence type="ECO:0000256" key="11">
    <source>
        <dbReference type="SAM" id="MobiDB-lite"/>
    </source>
</evidence>
<dbReference type="OrthoDB" id="14563at2759"/>
<evidence type="ECO:0000256" key="8">
    <source>
        <dbReference type="ARBA" id="ARBA00023180"/>
    </source>
</evidence>
<dbReference type="FunFam" id="4.10.1080.10:FF:000004">
    <property type="entry name" value="Cartilage oligomeric matrix protein"/>
    <property type="match status" value="1"/>
</dbReference>
<evidence type="ECO:0000259" key="13">
    <source>
        <dbReference type="PROSITE" id="PS50026"/>
    </source>
</evidence>
<reference evidence="15" key="1">
    <citation type="submission" date="2022-01" db="EMBL/GenBank/DDBJ databases">
        <authorList>
            <person name="King R."/>
        </authorList>
    </citation>
    <scope>NUCLEOTIDE SEQUENCE</scope>
</reference>
<evidence type="ECO:0000313" key="15">
    <source>
        <dbReference type="EMBL" id="CAG9801791.1"/>
    </source>
</evidence>
<dbReference type="GO" id="GO:0007155">
    <property type="term" value="P:cell adhesion"/>
    <property type="evidence" value="ECO:0007669"/>
    <property type="project" value="UniProtKB-KW"/>
</dbReference>
<dbReference type="AlphaFoldDB" id="A0A9N9RNL8"/>
<dbReference type="SUPFAM" id="SSF49899">
    <property type="entry name" value="Concanavalin A-like lectins/glucanases"/>
    <property type="match status" value="1"/>
</dbReference>
<dbReference type="FunFam" id="2.60.120.200:FF:000002">
    <property type="entry name" value="Thrombospondin 3"/>
    <property type="match status" value="1"/>
</dbReference>
<gene>
    <name evidence="15" type="ORF">CHIRRI_LOCUS4712</name>
</gene>
<dbReference type="InterPro" id="IPR013320">
    <property type="entry name" value="ConA-like_dom_sf"/>
</dbReference>
<evidence type="ECO:0000256" key="9">
    <source>
        <dbReference type="PROSITE-ProRule" id="PRU00076"/>
    </source>
</evidence>
<comment type="similarity">
    <text evidence="1">Belongs to the thrombospondin family.</text>
</comment>
<dbReference type="FunFam" id="2.10.25.10:FF:000038">
    <property type="entry name" value="Fibrillin 2"/>
    <property type="match status" value="1"/>
</dbReference>
<dbReference type="InterPro" id="IPR003367">
    <property type="entry name" value="Thrombospondin_3-like_rpt"/>
</dbReference>
<evidence type="ECO:0000256" key="3">
    <source>
        <dbReference type="ARBA" id="ARBA00022729"/>
    </source>
</evidence>
<feature type="domain" description="TSP C-terminal" evidence="14">
    <location>
        <begin position="581"/>
        <end position="795"/>
    </location>
</feature>
<dbReference type="SMART" id="SM00181">
    <property type="entry name" value="EGF"/>
    <property type="match status" value="5"/>
</dbReference>
<sequence length="823" mass="92206">MKFLLWMSIFAIVVKFGSLQTVLPDFDEANYEDSNEITADPQNCNDSVKSKVDELIDMVKTFRKEFTYQNAEIKHIQTLIENCVSCKIGPEVESCLTANPCFPEVECHDTDTGIICAKCPRNYEGDGRTCTLRRNPCENNPCNDGFQCLQTDDMPYYRCSPCPPGFTSIDGYNCIDIDECQTIHPCDPMVRCSNLSPGFRCDPCPIGFSGHYSEGFYLEAITDHTFQRQICQDIDECRDRSARCGNNAICRNTLGSYECFCPKGYIKSNVTSDCFLPIGACPDGTICDKNAVCRYFNGRYTCKCKVGYAGDGKNCGTDRDLDGWPDVDLGCASQLCRQDNCPSIPNSGQEDTDNDGIGDVCDLDIDDDGIYNVNDNCVYVYNPNQSDVDGDKVGDRCDNCPQTANGDQLDVDGDGLGDSCDPDIDNDGILNENDNCPKIANRDQRDSDMDKVGDVCDNCPVTPNMDQKDSDADLIGDACDNNRDRDDDGIQDNKDNCPDVQNADQSDTDGDGFGDACDSDIDNDGIENSADNCRFIYNPDQHDIDKNGIGDACEQDSDGDGVEDHLDNCPNNNKIYTTDFRSFQQVPLDPVGESQIDPKWVIYNKGAEMVQTMNSDPGLAIGYDSFSGVDFEGTLFVDTNNDDDYIGFIFSYQSNHRFYAVMWKRNAQEYWHKDPFTAYAEPGIQIKLIDSKHGPGKSLRNSLWHTGTTPNETKLLWKDPKNVGWKQHTAYRWHLIHRPKIGLINMRIFNGKKLVVDSGNIYDSTLKGGRLGMFVFSQEMIIWSNLIYRCNENLPAKIYSKLPPQLQRECQVEKIKNQMLRSE</sequence>
<dbReference type="PROSITE" id="PS01187">
    <property type="entry name" value="EGF_CA"/>
    <property type="match status" value="1"/>
</dbReference>
<dbReference type="Gene3D" id="4.10.1080.10">
    <property type="entry name" value="TSP type-3 repeat"/>
    <property type="match status" value="2"/>
</dbReference>
<evidence type="ECO:0008006" key="17">
    <source>
        <dbReference type="Google" id="ProtNLM"/>
    </source>
</evidence>
<evidence type="ECO:0000256" key="6">
    <source>
        <dbReference type="ARBA" id="ARBA00022889"/>
    </source>
</evidence>
<dbReference type="SUPFAM" id="SSF103647">
    <property type="entry name" value="TSP type-3 repeat"/>
    <property type="match status" value="3"/>
</dbReference>
<keyword evidence="5 10" id="KW-0106">Calcium</keyword>
<evidence type="ECO:0000313" key="16">
    <source>
        <dbReference type="Proteomes" id="UP001153620"/>
    </source>
</evidence>
<dbReference type="PANTHER" id="PTHR10199">
    <property type="entry name" value="THROMBOSPONDIN"/>
    <property type="match status" value="1"/>
</dbReference>
<dbReference type="EMBL" id="OU895878">
    <property type="protein sequence ID" value="CAG9801791.1"/>
    <property type="molecule type" value="Genomic_DNA"/>
</dbReference>
<feature type="domain" description="EGF-like" evidence="13">
    <location>
        <begin position="277"/>
        <end position="316"/>
    </location>
</feature>
<dbReference type="Gene3D" id="2.10.25.10">
    <property type="entry name" value="Laminin"/>
    <property type="match status" value="5"/>
</dbReference>
<name>A0A9N9RNL8_9DIPT</name>
<dbReference type="InterPro" id="IPR018097">
    <property type="entry name" value="EGF_Ca-bd_CS"/>
</dbReference>
<dbReference type="Pfam" id="PF12947">
    <property type="entry name" value="EGF_3"/>
    <property type="match status" value="1"/>
</dbReference>
<dbReference type="GO" id="GO:0005576">
    <property type="term" value="C:extracellular region"/>
    <property type="evidence" value="ECO:0007669"/>
    <property type="project" value="InterPro"/>
</dbReference>
<organism evidence="15 16">
    <name type="scientific">Chironomus riparius</name>
    <dbReference type="NCBI Taxonomy" id="315576"/>
    <lineage>
        <taxon>Eukaryota</taxon>
        <taxon>Metazoa</taxon>
        <taxon>Ecdysozoa</taxon>
        <taxon>Arthropoda</taxon>
        <taxon>Hexapoda</taxon>
        <taxon>Insecta</taxon>
        <taxon>Pterygota</taxon>
        <taxon>Neoptera</taxon>
        <taxon>Endopterygota</taxon>
        <taxon>Diptera</taxon>
        <taxon>Nematocera</taxon>
        <taxon>Chironomoidea</taxon>
        <taxon>Chironomidae</taxon>
        <taxon>Chironominae</taxon>
        <taxon>Chironomus</taxon>
    </lineage>
</organism>
<keyword evidence="4" id="KW-0677">Repeat</keyword>
<feature type="repeat" description="TSP type-3" evidence="10">
    <location>
        <begin position="350"/>
        <end position="385"/>
    </location>
</feature>
<dbReference type="GO" id="GO:0005509">
    <property type="term" value="F:calcium ion binding"/>
    <property type="evidence" value="ECO:0007669"/>
    <property type="project" value="UniProtKB-UniRule"/>
</dbReference>
<dbReference type="PROSITE" id="PS50026">
    <property type="entry name" value="EGF_3"/>
    <property type="match status" value="3"/>
</dbReference>
<protein>
    <recommendedName>
        <fullName evidence="17">Thrombospondin</fullName>
    </recommendedName>
</protein>
<dbReference type="InterPro" id="IPR024731">
    <property type="entry name" value="NELL2-like_EGF"/>
</dbReference>
<dbReference type="InterPro" id="IPR028974">
    <property type="entry name" value="TSP_type-3_rpt"/>
</dbReference>
<dbReference type="SUPFAM" id="SSF57196">
    <property type="entry name" value="EGF/Laminin"/>
    <property type="match status" value="1"/>
</dbReference>
<accession>A0A9N9RNL8</accession>
<dbReference type="Proteomes" id="UP001153620">
    <property type="component" value="Chromosome 2"/>
</dbReference>
<evidence type="ECO:0000256" key="10">
    <source>
        <dbReference type="PROSITE-ProRule" id="PRU00634"/>
    </source>
</evidence>
<dbReference type="PROSITE" id="PS51236">
    <property type="entry name" value="TSP_CTER"/>
    <property type="match status" value="1"/>
</dbReference>
<dbReference type="InterPro" id="IPR017897">
    <property type="entry name" value="Thrombospondin_3_rpt"/>
</dbReference>
<dbReference type="InterPro" id="IPR000152">
    <property type="entry name" value="EGF-type_Asp/Asn_hydroxyl_site"/>
</dbReference>
<proteinExistence type="inferred from homology"/>
<evidence type="ECO:0000259" key="14">
    <source>
        <dbReference type="PROSITE" id="PS51236"/>
    </source>
</evidence>
<keyword evidence="16" id="KW-1185">Reference proteome</keyword>
<evidence type="ECO:0000256" key="12">
    <source>
        <dbReference type="SAM" id="SignalP"/>
    </source>
</evidence>
<feature type="repeat" description="TSP type-3" evidence="10">
    <location>
        <begin position="409"/>
        <end position="444"/>
    </location>
</feature>
<dbReference type="Pfam" id="PF05735">
    <property type="entry name" value="TSP_C"/>
    <property type="match status" value="1"/>
</dbReference>
<dbReference type="SMART" id="SM00179">
    <property type="entry name" value="EGF_CA"/>
    <property type="match status" value="5"/>
</dbReference>
<feature type="repeat" description="TSP type-3" evidence="10">
    <location>
        <begin position="506"/>
        <end position="541"/>
    </location>
</feature>
<dbReference type="Pfam" id="PF07645">
    <property type="entry name" value="EGF_CA"/>
    <property type="match status" value="2"/>
</dbReference>
<feature type="region of interest" description="Disordered" evidence="11">
    <location>
        <begin position="431"/>
        <end position="521"/>
    </location>
</feature>
<dbReference type="InterPro" id="IPR049883">
    <property type="entry name" value="NOTCH1_EGF-like"/>
</dbReference>
<evidence type="ECO:0000256" key="5">
    <source>
        <dbReference type="ARBA" id="ARBA00022837"/>
    </source>
</evidence>
<dbReference type="PROSITE" id="PS51234">
    <property type="entry name" value="TSP3"/>
    <property type="match status" value="3"/>
</dbReference>
<feature type="domain" description="EGF-like" evidence="13">
    <location>
        <begin position="233"/>
        <end position="271"/>
    </location>
</feature>
<feature type="chain" id="PRO_5040313501" description="Thrombospondin" evidence="12">
    <location>
        <begin position="20"/>
        <end position="823"/>
    </location>
</feature>
<dbReference type="PROSITE" id="PS01186">
    <property type="entry name" value="EGF_2"/>
    <property type="match status" value="1"/>
</dbReference>
<keyword evidence="7" id="KW-1015">Disulfide bond</keyword>
<dbReference type="InterPro" id="IPR008859">
    <property type="entry name" value="Thrombospondin_C"/>
</dbReference>
<dbReference type="PANTHER" id="PTHR10199:SF100">
    <property type="entry name" value="THROMBOSPONDIN, ISOFORM A"/>
    <property type="match status" value="1"/>
</dbReference>
<comment type="caution">
    <text evidence="9">Lacks conserved residue(s) required for the propagation of feature annotation.</text>
</comment>
<feature type="signal peptide" evidence="12">
    <location>
        <begin position="1"/>
        <end position="19"/>
    </location>
</feature>
<dbReference type="PROSITE" id="PS00010">
    <property type="entry name" value="ASX_HYDROXYL"/>
    <property type="match status" value="1"/>
</dbReference>
<keyword evidence="6" id="KW-0130">Cell adhesion</keyword>
<feature type="domain" description="EGF-like" evidence="13">
    <location>
        <begin position="176"/>
        <end position="214"/>
    </location>
</feature>